<organism evidence="1 2">
    <name type="scientific">Nocardia otitidiscaviarum</name>
    <dbReference type="NCBI Taxonomy" id="1823"/>
    <lineage>
        <taxon>Bacteria</taxon>
        <taxon>Bacillati</taxon>
        <taxon>Actinomycetota</taxon>
        <taxon>Actinomycetes</taxon>
        <taxon>Mycobacteriales</taxon>
        <taxon>Nocardiaceae</taxon>
        <taxon>Nocardia</taxon>
    </lineage>
</organism>
<dbReference type="EMBL" id="CP041695">
    <property type="protein sequence ID" value="QDP79339.1"/>
    <property type="molecule type" value="Genomic_DNA"/>
</dbReference>
<evidence type="ECO:0000313" key="2">
    <source>
        <dbReference type="Proteomes" id="UP000317039"/>
    </source>
</evidence>
<dbReference type="GeneID" id="80333116"/>
<proteinExistence type="predicted"/>
<dbReference type="RefSeq" id="WP_143980772.1">
    <property type="nucleotide sequence ID" value="NZ_CP041695.1"/>
</dbReference>
<evidence type="ECO:0000313" key="1">
    <source>
        <dbReference type="EMBL" id="QDP79339.1"/>
    </source>
</evidence>
<protein>
    <submittedName>
        <fullName evidence="1">Uncharacterized protein</fullName>
    </submittedName>
</protein>
<gene>
    <name evidence="1" type="ORF">FOH10_12050</name>
</gene>
<dbReference type="KEGG" id="nod:FOH10_12050"/>
<sequence length="117" mass="13257">MITDDWTSVLVLPDRLARRVFETTATGPVLVRPRNGVLPPRWRFFTWIDKDPSYEVVYRLIRVGGFIADRGTPIVLPTSLRSRIYWARLPEHDLPALSALIATALDAATRPSGDTER</sequence>
<name>A0A516NKD0_9NOCA</name>
<dbReference type="Proteomes" id="UP000317039">
    <property type="component" value="Chromosome"/>
</dbReference>
<reference evidence="1 2" key="1">
    <citation type="submission" date="2019-07" db="EMBL/GenBank/DDBJ databases">
        <title>Complete Genome Sequence and Methylome Analysis of Nocardia otitidis-caviarum NEB252.</title>
        <authorList>
            <person name="Fomenkov A."/>
            <person name="Anton B.P."/>
            <person name="Vincze T."/>
            <person name="Roberts R.J."/>
        </authorList>
    </citation>
    <scope>NUCLEOTIDE SEQUENCE [LARGE SCALE GENOMIC DNA]</scope>
    <source>
        <strain evidence="1 2">NEB252</strain>
    </source>
</reference>
<accession>A0A516NKD0</accession>
<dbReference type="AlphaFoldDB" id="A0A516NKD0"/>